<reference evidence="1" key="1">
    <citation type="journal article" date="2019" name="Science">
        <title>Mutation of a bHLH transcription factor allowed almond domestication.</title>
        <authorList>
            <person name="Sanchez-Perez R."/>
            <person name="Pavan S."/>
            <person name="Mazzeo R."/>
            <person name="Moldovan C."/>
            <person name="Aiese Cigliano R."/>
            <person name="Del Cueto J."/>
            <person name="Ricciardi F."/>
            <person name="Lotti C."/>
            <person name="Ricciardi L."/>
            <person name="Dicenta F."/>
            <person name="Lopez-Marques R.L."/>
            <person name="Lindberg Moller B."/>
        </authorList>
    </citation>
    <scope>NUCLEOTIDE SEQUENCE</scope>
</reference>
<name>A0A4Y1S1V2_PRUDU</name>
<dbReference type="EMBL" id="AP019304">
    <property type="protein sequence ID" value="BBH10282.1"/>
    <property type="molecule type" value="Genomic_DNA"/>
</dbReference>
<proteinExistence type="predicted"/>
<organism evidence="1">
    <name type="scientific">Prunus dulcis</name>
    <name type="common">Almond</name>
    <name type="synonym">Amygdalus dulcis</name>
    <dbReference type="NCBI Taxonomy" id="3755"/>
    <lineage>
        <taxon>Eukaryota</taxon>
        <taxon>Viridiplantae</taxon>
        <taxon>Streptophyta</taxon>
        <taxon>Embryophyta</taxon>
        <taxon>Tracheophyta</taxon>
        <taxon>Spermatophyta</taxon>
        <taxon>Magnoliopsida</taxon>
        <taxon>eudicotyledons</taxon>
        <taxon>Gunneridae</taxon>
        <taxon>Pentapetalae</taxon>
        <taxon>rosids</taxon>
        <taxon>fabids</taxon>
        <taxon>Rosales</taxon>
        <taxon>Rosaceae</taxon>
        <taxon>Amygdaloideae</taxon>
        <taxon>Amygdaleae</taxon>
        <taxon>Prunus</taxon>
    </lineage>
</organism>
<accession>A0A4Y1S1V2</accession>
<protein>
    <submittedName>
        <fullName evidence="1">Galactose oxidase/kelch repeat superfamily protein</fullName>
    </submittedName>
</protein>
<sequence>MAADARGHLQQIPPQEEHQLLLQTQPPTLLKALFCSQTAKYTPNLQHGKGFLHREENCFVYVSQKLIACASAATE</sequence>
<dbReference type="AlphaFoldDB" id="A0A4Y1S1V2"/>
<gene>
    <name evidence="1" type="ORF">Prudu_023028</name>
</gene>
<evidence type="ECO:0000313" key="1">
    <source>
        <dbReference type="EMBL" id="BBH10282.1"/>
    </source>
</evidence>